<feature type="domain" description="DUF2264" evidence="1">
    <location>
        <begin position="87"/>
        <end position="440"/>
    </location>
</feature>
<dbReference type="RefSeq" id="WP_135436130.1">
    <property type="nucleotide sequence ID" value="NZ_SRLA01000005.1"/>
</dbReference>
<gene>
    <name evidence="2" type="ORF">EU556_21120</name>
</gene>
<dbReference type="InterPro" id="IPR016624">
    <property type="entry name" value="UCP014753"/>
</dbReference>
<evidence type="ECO:0000313" key="3">
    <source>
        <dbReference type="Proteomes" id="UP000298337"/>
    </source>
</evidence>
<evidence type="ECO:0000313" key="2">
    <source>
        <dbReference type="EMBL" id="TGE04688.1"/>
    </source>
</evidence>
<dbReference type="OrthoDB" id="9813465at2"/>
<dbReference type="AlphaFoldDB" id="A0A4Z0P3B3"/>
<evidence type="ECO:0000259" key="1">
    <source>
        <dbReference type="Pfam" id="PF10022"/>
    </source>
</evidence>
<dbReference type="PANTHER" id="PTHR35339:SF4">
    <property type="entry name" value="LINALOOL DEHYDRATASE_ISOMERASE DOMAIN-CONTAINING PROTEIN"/>
    <property type="match status" value="1"/>
</dbReference>
<proteinExistence type="predicted"/>
<name>A0A4Z0P3B3_9BACT</name>
<accession>A0A4Z0P3B3</accession>
<dbReference type="PANTHER" id="PTHR35339">
    <property type="entry name" value="LINALOOL DEHYDRATASE_ISOMERASE DOMAIN-CONTAINING PROTEIN"/>
    <property type="match status" value="1"/>
</dbReference>
<dbReference type="EMBL" id="SRLA01000005">
    <property type="protein sequence ID" value="TGE04688.1"/>
    <property type="molecule type" value="Genomic_DNA"/>
</dbReference>
<reference evidence="2 3" key="1">
    <citation type="submission" date="2019-04" db="EMBL/GenBank/DDBJ databases">
        <authorList>
            <person name="Feng G."/>
            <person name="Zhang J."/>
            <person name="Zhu H."/>
        </authorList>
    </citation>
    <scope>NUCLEOTIDE SEQUENCE [LARGE SCALE GENOMIC DNA]</scope>
    <source>
        <strain evidence="2 3">92R-1</strain>
    </source>
</reference>
<dbReference type="Pfam" id="PF10022">
    <property type="entry name" value="DUF2264"/>
    <property type="match status" value="1"/>
</dbReference>
<sequence length="709" mass="79037">MSCSNPPILPGLAPVQLSQPPLRRCHPAGRQLLLGLGLWLGCTVAASAQSAVPVPAFTTSVQAPAAKLPPFVVEQPNRQLSPFTGMTRQHWQDAARYLLSGAFSYVHQLSDPMQFPKQPGKSYPRNEGQVPTEKLEGLCRTLFMAAPLLKEDPGLTLNGIKVGDYYRHQLARLVDPQSDTYIPPRAPNGGPSQNLVEFGGLSVALFAAPEILWDPLPKATKEALAATMLSYGDGPTVPQNWRYFNIFILSFYKSRGYQVNEKLLEEYLQKQLTHYRGEGWYDDAPAFDYYSMWAFQMYGRLWSEYYGRTHYPQVAQQLTANFAPLKDSYPYMFGRDGSMIMWGRSITYRFGAVVPFPLMGLQPEAGTNFGWMRRIASGAILQFLQNPDFLQDNVPTLGFYGAFEPAIQAYSCRGSVYWMSKAFLGLLVPADSPFWTATENEGPWGKELAPGTVFNKFEPGPNILVTDYPNVGAAEIRTAANRSITDPYRGNENYNRLSYNSAFPWQADGPNGEVAMNYVFRNKDHQWEPLRLFTFKKFEDGVYYREAELESNKNIRLSLADVPLPNGILRVDKSSGSEGAPMRLGHYALPNLTGTIRRQTRTVKGVPVQLIDNGIYQLALVPLSGWAAPEVVDATGLHPVKPRSTVLNVAGTLAPQTQPSIYATLMLWKKSGQPWKDAELLPVRKVAYSAPDNSAVLTWANGKTQRLTF</sequence>
<keyword evidence="3" id="KW-1185">Reference proteome</keyword>
<dbReference type="PIRSF" id="PIRSF014753">
    <property type="entry name" value="UCP014753"/>
    <property type="match status" value="1"/>
</dbReference>
<organism evidence="2 3">
    <name type="scientific">Hymenobacter fodinae</name>
    <dbReference type="NCBI Taxonomy" id="2510796"/>
    <lineage>
        <taxon>Bacteria</taxon>
        <taxon>Pseudomonadati</taxon>
        <taxon>Bacteroidota</taxon>
        <taxon>Cytophagia</taxon>
        <taxon>Cytophagales</taxon>
        <taxon>Hymenobacteraceae</taxon>
        <taxon>Hymenobacter</taxon>
    </lineage>
</organism>
<protein>
    <submittedName>
        <fullName evidence="2">DUF2264 domain-containing protein</fullName>
    </submittedName>
</protein>
<dbReference type="Proteomes" id="UP000298337">
    <property type="component" value="Unassembled WGS sequence"/>
</dbReference>
<comment type="caution">
    <text evidence="2">The sequence shown here is derived from an EMBL/GenBank/DDBJ whole genome shotgun (WGS) entry which is preliminary data.</text>
</comment>
<dbReference type="InterPro" id="IPR049349">
    <property type="entry name" value="DUF2264_N"/>
</dbReference>